<accession>A0A6A6DGU8</accession>
<dbReference type="Proteomes" id="UP000800200">
    <property type="component" value="Unassembled WGS sequence"/>
</dbReference>
<organism evidence="1 2">
    <name type="scientific">Zopfia rhizophila CBS 207.26</name>
    <dbReference type="NCBI Taxonomy" id="1314779"/>
    <lineage>
        <taxon>Eukaryota</taxon>
        <taxon>Fungi</taxon>
        <taxon>Dikarya</taxon>
        <taxon>Ascomycota</taxon>
        <taxon>Pezizomycotina</taxon>
        <taxon>Dothideomycetes</taxon>
        <taxon>Dothideomycetes incertae sedis</taxon>
        <taxon>Zopfiaceae</taxon>
        <taxon>Zopfia</taxon>
    </lineage>
</organism>
<protein>
    <submittedName>
        <fullName evidence="1">Uncharacterized protein</fullName>
    </submittedName>
</protein>
<reference evidence="1" key="1">
    <citation type="journal article" date="2020" name="Stud. Mycol.">
        <title>101 Dothideomycetes genomes: a test case for predicting lifestyles and emergence of pathogens.</title>
        <authorList>
            <person name="Haridas S."/>
            <person name="Albert R."/>
            <person name="Binder M."/>
            <person name="Bloem J."/>
            <person name="Labutti K."/>
            <person name="Salamov A."/>
            <person name="Andreopoulos B."/>
            <person name="Baker S."/>
            <person name="Barry K."/>
            <person name="Bills G."/>
            <person name="Bluhm B."/>
            <person name="Cannon C."/>
            <person name="Castanera R."/>
            <person name="Culley D."/>
            <person name="Daum C."/>
            <person name="Ezra D."/>
            <person name="Gonzalez J."/>
            <person name="Henrissat B."/>
            <person name="Kuo A."/>
            <person name="Liang C."/>
            <person name="Lipzen A."/>
            <person name="Lutzoni F."/>
            <person name="Magnuson J."/>
            <person name="Mondo S."/>
            <person name="Nolan M."/>
            <person name="Ohm R."/>
            <person name="Pangilinan J."/>
            <person name="Park H.-J."/>
            <person name="Ramirez L."/>
            <person name="Alfaro M."/>
            <person name="Sun H."/>
            <person name="Tritt A."/>
            <person name="Yoshinaga Y."/>
            <person name="Zwiers L.-H."/>
            <person name="Turgeon B."/>
            <person name="Goodwin S."/>
            <person name="Spatafora J."/>
            <person name="Crous P."/>
            <person name="Grigoriev I."/>
        </authorList>
    </citation>
    <scope>NUCLEOTIDE SEQUENCE</scope>
    <source>
        <strain evidence="1">CBS 207.26</strain>
    </source>
</reference>
<dbReference type="AlphaFoldDB" id="A0A6A6DGU8"/>
<keyword evidence="2" id="KW-1185">Reference proteome</keyword>
<name>A0A6A6DGU8_9PEZI</name>
<evidence type="ECO:0000313" key="2">
    <source>
        <dbReference type="Proteomes" id="UP000800200"/>
    </source>
</evidence>
<feature type="non-terminal residue" evidence="1">
    <location>
        <position position="119"/>
    </location>
</feature>
<evidence type="ECO:0000313" key="1">
    <source>
        <dbReference type="EMBL" id="KAF2178153.1"/>
    </source>
</evidence>
<sequence>MLQEFNFPTNAVSQHLPTDQILRLQLCRQLVLSMHRYVFLEICLPSPWTGSLDMNKHFGLNLKAKDGVRFRKKSTCGVLQHEGHYEIGNITTWKRARITRDPIPSEEFISFYYTNTKEL</sequence>
<proteinExistence type="predicted"/>
<dbReference type="EMBL" id="ML994678">
    <property type="protein sequence ID" value="KAF2178153.1"/>
    <property type="molecule type" value="Genomic_DNA"/>
</dbReference>
<gene>
    <name evidence="1" type="ORF">K469DRAFT_754750</name>
</gene>